<dbReference type="eggNOG" id="ENOG5033207">
    <property type="taxonomic scope" value="Bacteria"/>
</dbReference>
<dbReference type="STRING" id="1236973.JCM9157_4386"/>
<reference evidence="2 3" key="1">
    <citation type="journal article" date="2014" name="Genome Announc.">
        <title>Draft Genome Sequences of Three Alkaliphilic Bacillus Strains, Bacillus wakoensis JCM 9140T, Bacillus akibai JCM 9157T, and Bacillus hemicellulosilyticus JCM 9152T.</title>
        <authorList>
            <person name="Yuki M."/>
            <person name="Oshima K."/>
            <person name="Suda W."/>
            <person name="Oshida Y."/>
            <person name="Kitamura K."/>
            <person name="Iida T."/>
            <person name="Hattori M."/>
            <person name="Ohkuma M."/>
        </authorList>
    </citation>
    <scope>NUCLEOTIDE SEQUENCE [LARGE SCALE GENOMIC DNA]</scope>
    <source>
        <strain evidence="2 3">JCM 9157</strain>
    </source>
</reference>
<name>W4QZP2_HALA3</name>
<keyword evidence="1" id="KW-0812">Transmembrane</keyword>
<proteinExistence type="predicted"/>
<dbReference type="NCBIfam" id="NF033634">
    <property type="entry name" value="SLATT_1"/>
    <property type="match status" value="1"/>
</dbReference>
<evidence type="ECO:0000313" key="2">
    <source>
        <dbReference type="EMBL" id="GAE37138.1"/>
    </source>
</evidence>
<dbReference type="RefSeq" id="WP_201768909.1">
    <property type="nucleotide sequence ID" value="NZ_BAUV01000055.1"/>
</dbReference>
<accession>W4QZP2</accession>
<evidence type="ECO:0000313" key="3">
    <source>
        <dbReference type="Proteomes" id="UP000018896"/>
    </source>
</evidence>
<dbReference type="AlphaFoldDB" id="W4QZP2"/>
<sequence>MNISEETYIEERLNDQINWYDLKSIKAQKYYKSLKRIEIILSSSIPLLVGFITEAKIWISIVGFIGVVITAIEGWLHISKYHENWIEYRSICETLRHEKYMYLTRTGVYDSENPFSVLVERVESIISKENVNWANLNSSQNGGN</sequence>
<dbReference type="EMBL" id="BAUV01000055">
    <property type="protein sequence ID" value="GAE37138.1"/>
    <property type="molecule type" value="Genomic_DNA"/>
</dbReference>
<evidence type="ECO:0000256" key="1">
    <source>
        <dbReference type="SAM" id="Phobius"/>
    </source>
</evidence>
<organism evidence="2 3">
    <name type="scientific">Halalkalibacter akibai (strain ATCC 43226 / DSM 21942 / CIP 109018 / JCM 9157 / 1139)</name>
    <name type="common">Bacillus akibai</name>
    <dbReference type="NCBI Taxonomy" id="1236973"/>
    <lineage>
        <taxon>Bacteria</taxon>
        <taxon>Bacillati</taxon>
        <taxon>Bacillota</taxon>
        <taxon>Bacilli</taxon>
        <taxon>Bacillales</taxon>
        <taxon>Bacillaceae</taxon>
        <taxon>Halalkalibacter</taxon>
    </lineage>
</organism>
<comment type="caution">
    <text evidence="2">The sequence shown here is derived from an EMBL/GenBank/DDBJ whole genome shotgun (WGS) entry which is preliminary data.</text>
</comment>
<dbReference type="InterPro" id="IPR025325">
    <property type="entry name" value="DUF4231"/>
</dbReference>
<evidence type="ECO:0008006" key="4">
    <source>
        <dbReference type="Google" id="ProtNLM"/>
    </source>
</evidence>
<gene>
    <name evidence="2" type="ORF">JCM9157_4386</name>
</gene>
<keyword evidence="1" id="KW-1133">Transmembrane helix</keyword>
<dbReference type="Pfam" id="PF14015">
    <property type="entry name" value="DUF4231"/>
    <property type="match status" value="1"/>
</dbReference>
<feature type="transmembrane region" description="Helical" evidence="1">
    <location>
        <begin position="57"/>
        <end position="76"/>
    </location>
</feature>
<keyword evidence="3" id="KW-1185">Reference proteome</keyword>
<protein>
    <recommendedName>
        <fullName evidence="4">DUF4231 domain-containing protein</fullName>
    </recommendedName>
</protein>
<keyword evidence="1" id="KW-0472">Membrane</keyword>
<dbReference type="Proteomes" id="UP000018896">
    <property type="component" value="Unassembled WGS sequence"/>
</dbReference>
<feature type="transmembrane region" description="Helical" evidence="1">
    <location>
        <begin position="33"/>
        <end position="51"/>
    </location>
</feature>